<gene>
    <name evidence="1" type="ORF">BDR25DRAFT_318795</name>
</gene>
<reference evidence="1" key="1">
    <citation type="journal article" date="2020" name="Stud. Mycol.">
        <title>101 Dothideomycetes genomes: a test case for predicting lifestyles and emergence of pathogens.</title>
        <authorList>
            <person name="Haridas S."/>
            <person name="Albert R."/>
            <person name="Binder M."/>
            <person name="Bloem J."/>
            <person name="Labutti K."/>
            <person name="Salamov A."/>
            <person name="Andreopoulos B."/>
            <person name="Baker S."/>
            <person name="Barry K."/>
            <person name="Bills G."/>
            <person name="Bluhm B."/>
            <person name="Cannon C."/>
            <person name="Castanera R."/>
            <person name="Culley D."/>
            <person name="Daum C."/>
            <person name="Ezra D."/>
            <person name="Gonzalez J."/>
            <person name="Henrissat B."/>
            <person name="Kuo A."/>
            <person name="Liang C."/>
            <person name="Lipzen A."/>
            <person name="Lutzoni F."/>
            <person name="Magnuson J."/>
            <person name="Mondo S."/>
            <person name="Nolan M."/>
            <person name="Ohm R."/>
            <person name="Pangilinan J."/>
            <person name="Park H.-J."/>
            <person name="Ramirez L."/>
            <person name="Alfaro M."/>
            <person name="Sun H."/>
            <person name="Tritt A."/>
            <person name="Yoshinaga Y."/>
            <person name="Zwiers L.-H."/>
            <person name="Turgeon B."/>
            <person name="Goodwin S."/>
            <person name="Spatafora J."/>
            <person name="Crous P."/>
            <person name="Grigoriev I."/>
        </authorList>
    </citation>
    <scope>NUCLEOTIDE SEQUENCE</scope>
    <source>
        <strain evidence="1">ATCC 200398</strain>
    </source>
</reference>
<dbReference type="EMBL" id="MU003532">
    <property type="protein sequence ID" value="KAF2465098.1"/>
    <property type="molecule type" value="Genomic_DNA"/>
</dbReference>
<name>A0ACB6QEQ9_9PLEO</name>
<organism evidence="1 2">
    <name type="scientific">Lindgomyces ingoldianus</name>
    <dbReference type="NCBI Taxonomy" id="673940"/>
    <lineage>
        <taxon>Eukaryota</taxon>
        <taxon>Fungi</taxon>
        <taxon>Dikarya</taxon>
        <taxon>Ascomycota</taxon>
        <taxon>Pezizomycotina</taxon>
        <taxon>Dothideomycetes</taxon>
        <taxon>Pleosporomycetidae</taxon>
        <taxon>Pleosporales</taxon>
        <taxon>Lindgomycetaceae</taxon>
        <taxon>Lindgomyces</taxon>
    </lineage>
</organism>
<proteinExistence type="predicted"/>
<protein>
    <submittedName>
        <fullName evidence="1">Uncharacterized protein</fullName>
    </submittedName>
</protein>
<comment type="caution">
    <text evidence="1">The sequence shown here is derived from an EMBL/GenBank/DDBJ whole genome shotgun (WGS) entry which is preliminary data.</text>
</comment>
<accession>A0ACB6QEQ9</accession>
<evidence type="ECO:0000313" key="1">
    <source>
        <dbReference type="EMBL" id="KAF2465098.1"/>
    </source>
</evidence>
<evidence type="ECO:0000313" key="2">
    <source>
        <dbReference type="Proteomes" id="UP000799755"/>
    </source>
</evidence>
<dbReference type="Proteomes" id="UP000799755">
    <property type="component" value="Unassembled WGS sequence"/>
</dbReference>
<sequence length="346" mass="39096">MQALLKRQLSLSPELQQYYTFLDGAWKLFPPISTNAPHRPPNSDSFQTMHLITWNIDFMAECPQERMSSAISHLESLVSTIPASSPVVIFLQEMQQRARQNFATTFKESIGASSYSKCANDLTQLSQASWIRERFSMSDLTPANWAASYGTVTLVDHRLTIVQVSRLKFISEYGRDALLVDIAFPGTEKVLRLCNVHLDSMDGSMRPIQWKGVAQWLQRKDDGVAASILAGDCNANRPRDKTEPQENGFRDAYLELGGVEDVEEGATWGFQCPSSARWGPTRLDKVVFWGNLEVKELERIGVGIRVEDEDAKKELGEWDFVTDHYGLVAKFELPGTLENTIRKYTH</sequence>
<keyword evidence="2" id="KW-1185">Reference proteome</keyword>